<keyword evidence="1" id="KW-0862">Zinc</keyword>
<accession>A0A481YYG9</accession>
<proteinExistence type="predicted"/>
<organism evidence="3">
    <name type="scientific">Marseillevirus LCMAC202</name>
    <dbReference type="NCBI Taxonomy" id="2506606"/>
    <lineage>
        <taxon>Viruses</taxon>
        <taxon>Varidnaviria</taxon>
        <taxon>Bamfordvirae</taxon>
        <taxon>Nucleocytoviricota</taxon>
        <taxon>Megaviricetes</taxon>
        <taxon>Pimascovirales</taxon>
        <taxon>Pimascovirales incertae sedis</taxon>
        <taxon>Marseilleviridae</taxon>
    </lineage>
</organism>
<dbReference type="GO" id="GO:0008270">
    <property type="term" value="F:zinc ion binding"/>
    <property type="evidence" value="ECO:0007669"/>
    <property type="project" value="UniProtKB-KW"/>
</dbReference>
<keyword evidence="1" id="KW-0479">Metal-binding</keyword>
<dbReference type="InterPro" id="IPR013087">
    <property type="entry name" value="Znf_C2H2_type"/>
</dbReference>
<evidence type="ECO:0000259" key="2">
    <source>
        <dbReference type="PROSITE" id="PS50157"/>
    </source>
</evidence>
<reference evidence="3" key="1">
    <citation type="journal article" date="2019" name="MBio">
        <title>Virus Genomes from Deep Sea Sediments Expand the Ocean Megavirome and Support Independent Origins of Viral Gigantism.</title>
        <authorList>
            <person name="Backstrom D."/>
            <person name="Yutin N."/>
            <person name="Jorgensen S.L."/>
            <person name="Dharamshi J."/>
            <person name="Homa F."/>
            <person name="Zaremba-Niedwiedzka K."/>
            <person name="Spang A."/>
            <person name="Wolf Y.I."/>
            <person name="Koonin E.V."/>
            <person name="Ettema T.J."/>
        </authorList>
    </citation>
    <scope>NUCLEOTIDE SEQUENCE</scope>
</reference>
<name>A0A481YYG9_9VIRU</name>
<evidence type="ECO:0000313" key="3">
    <source>
        <dbReference type="EMBL" id="QBK87961.1"/>
    </source>
</evidence>
<sequence>MWNLTKHQRTAKYCLEVQGVAPDKSKKFNVYFCDYCSRKFDRRDVLTRHLTTCKQKNHAVTVSHAVNKAQKDQFEVQNNQLLTLITQLQQTIVGLQHGTSGATTINRNNNVVLPNLTPLTDEDLHEHLEHLTLNFIQEGAKGYADFANTYPFKDRLVCTDKSRKKLKYKDGDGEVVEDGGGIKLTQRFFQAIAPRNEEIINAEYRSIQQKVQQIADEGSAATADLTGLLTKATYLQELLVKCHGAARGEENELTKEFVNHLTKML</sequence>
<dbReference type="SUPFAM" id="SSF57667">
    <property type="entry name" value="beta-beta-alpha zinc fingers"/>
    <property type="match status" value="1"/>
</dbReference>
<dbReference type="PROSITE" id="PS50157">
    <property type="entry name" value="ZINC_FINGER_C2H2_2"/>
    <property type="match status" value="1"/>
</dbReference>
<dbReference type="EMBL" id="MK500372">
    <property type="protein sequence ID" value="QBK87961.1"/>
    <property type="molecule type" value="Genomic_DNA"/>
</dbReference>
<feature type="domain" description="C2H2-type" evidence="2">
    <location>
        <begin position="31"/>
        <end position="59"/>
    </location>
</feature>
<gene>
    <name evidence="3" type="ORF">LCMAC202_03220</name>
</gene>
<dbReference type="InterPro" id="IPR036236">
    <property type="entry name" value="Znf_C2H2_sf"/>
</dbReference>
<evidence type="ECO:0000256" key="1">
    <source>
        <dbReference type="PROSITE-ProRule" id="PRU00042"/>
    </source>
</evidence>
<keyword evidence="1" id="KW-0863">Zinc-finger</keyword>
<protein>
    <submittedName>
        <fullName evidence="3">C2H2 type zinc finger protein</fullName>
    </submittedName>
</protein>